<accession>A0ABQ5DWB5</accession>
<evidence type="ECO:0000259" key="1">
    <source>
        <dbReference type="Pfam" id="PF13966"/>
    </source>
</evidence>
<dbReference type="Pfam" id="PF13966">
    <property type="entry name" value="zf-RVT"/>
    <property type="match status" value="1"/>
</dbReference>
<name>A0ABQ5DWB5_9ASTR</name>
<dbReference type="Proteomes" id="UP001151760">
    <property type="component" value="Unassembled WGS sequence"/>
</dbReference>
<organism evidence="2 3">
    <name type="scientific">Tanacetum coccineum</name>
    <dbReference type="NCBI Taxonomy" id="301880"/>
    <lineage>
        <taxon>Eukaryota</taxon>
        <taxon>Viridiplantae</taxon>
        <taxon>Streptophyta</taxon>
        <taxon>Embryophyta</taxon>
        <taxon>Tracheophyta</taxon>
        <taxon>Spermatophyta</taxon>
        <taxon>Magnoliopsida</taxon>
        <taxon>eudicotyledons</taxon>
        <taxon>Gunneridae</taxon>
        <taxon>Pentapetalae</taxon>
        <taxon>asterids</taxon>
        <taxon>campanulids</taxon>
        <taxon>Asterales</taxon>
        <taxon>Asteraceae</taxon>
        <taxon>Asteroideae</taxon>
        <taxon>Anthemideae</taxon>
        <taxon>Anthemidinae</taxon>
        <taxon>Tanacetum</taxon>
    </lineage>
</organism>
<keyword evidence="3" id="KW-1185">Reference proteome</keyword>
<protein>
    <submittedName>
        <fullName evidence="2">RNA-directed DNA polymerase, eukaryota, reverse transcriptase zinc-binding domain protein</fullName>
    </submittedName>
</protein>
<dbReference type="PANTHER" id="PTHR33116">
    <property type="entry name" value="REVERSE TRANSCRIPTASE ZINC-BINDING DOMAIN-CONTAINING PROTEIN-RELATED-RELATED"/>
    <property type="match status" value="1"/>
</dbReference>
<dbReference type="InterPro" id="IPR026960">
    <property type="entry name" value="RVT-Znf"/>
</dbReference>
<evidence type="ECO:0000313" key="3">
    <source>
        <dbReference type="Proteomes" id="UP001151760"/>
    </source>
</evidence>
<reference evidence="2" key="2">
    <citation type="submission" date="2022-01" db="EMBL/GenBank/DDBJ databases">
        <authorList>
            <person name="Yamashiro T."/>
            <person name="Shiraishi A."/>
            <person name="Satake H."/>
            <person name="Nakayama K."/>
        </authorList>
    </citation>
    <scope>NUCLEOTIDE SEQUENCE</scope>
</reference>
<keyword evidence="2" id="KW-0808">Transferase</keyword>
<comment type="caution">
    <text evidence="2">The sequence shown here is derived from an EMBL/GenBank/DDBJ whole genome shotgun (WGS) entry which is preliminary data.</text>
</comment>
<reference evidence="2" key="1">
    <citation type="journal article" date="2022" name="Int. J. Mol. Sci.">
        <title>Draft Genome of Tanacetum Coccineum: Genomic Comparison of Closely Related Tanacetum-Family Plants.</title>
        <authorList>
            <person name="Yamashiro T."/>
            <person name="Shiraishi A."/>
            <person name="Nakayama K."/>
            <person name="Satake H."/>
        </authorList>
    </citation>
    <scope>NUCLEOTIDE SEQUENCE</scope>
</reference>
<gene>
    <name evidence="2" type="ORF">Tco_0951377</name>
</gene>
<proteinExistence type="predicted"/>
<dbReference type="GO" id="GO:0003964">
    <property type="term" value="F:RNA-directed DNA polymerase activity"/>
    <property type="evidence" value="ECO:0007669"/>
    <property type="project" value="UniProtKB-KW"/>
</dbReference>
<dbReference type="EMBL" id="BQNB010015664">
    <property type="protein sequence ID" value="GJT42662.1"/>
    <property type="molecule type" value="Genomic_DNA"/>
</dbReference>
<sequence>MSLYINFQQGSLSGGGIQNGVKSFRRRLRINIHNSTVLGIGIVEEEVSYMANIIGCGASKFPLKYLGIPVGCNMSRCSNWNVIIQKFSSKLSAWKARLLSVGGRLSLIRSVLSSLPIYFMSIYLTPVAIRKKLESLRNKFFIGGDICERKMTWVKWDQCLASKKRRWSLNREYIWSQHRPSFQVGLEIFMQLLGSLDSSINGLKAKGIDLVSYCSRKIGNGADSSFWYDTWCDNQSLKVMFPRIYNLETVKDCSVASRLNLQDLTSVLRRHPRGEMESVQFDGLKAAIGNITLSEHRDSWYWSLGGTNGFSVASIRSLVDSHILNAGNEATYWNRSLPIKVNVFLWRLMLNRLPSRVNLDKRNIEVSSLLCPSCLDDLETVNHTFFNCEMAKDLWLLLAKWWDVDIPVCGNILKWYDWLPNVHISPKTRLGLEGVGGTLLWCIWNYRNSLIFSSSLPKKANIWDSIVAQSFLWVLSRNPNCNLSWIGWLKNPTYAMNSM</sequence>
<evidence type="ECO:0000313" key="2">
    <source>
        <dbReference type="EMBL" id="GJT42662.1"/>
    </source>
</evidence>
<feature type="domain" description="Reverse transcriptase zinc-binding" evidence="1">
    <location>
        <begin position="310"/>
        <end position="395"/>
    </location>
</feature>
<dbReference type="PANTHER" id="PTHR33116:SF79">
    <property type="entry name" value="REVERSE TRANSCRIPTASE DOMAIN, ZINC FINGER, CCHC-TYPE-RELATED"/>
    <property type="match status" value="1"/>
</dbReference>
<keyword evidence="2" id="KW-0695">RNA-directed DNA polymerase</keyword>
<keyword evidence="2" id="KW-0548">Nucleotidyltransferase</keyword>